<dbReference type="InterPro" id="IPR001296">
    <property type="entry name" value="Glyco_trans_1"/>
</dbReference>
<gene>
    <name evidence="2" type="ORF">KEM10_12320</name>
</gene>
<name>A0ABS5JW32_9BACT</name>
<feature type="domain" description="Glycosyl transferase family 1" evidence="1">
    <location>
        <begin position="132"/>
        <end position="288"/>
    </location>
</feature>
<dbReference type="Proteomes" id="UP000708576">
    <property type="component" value="Unassembled WGS sequence"/>
</dbReference>
<proteinExistence type="predicted"/>
<reference evidence="2 3" key="1">
    <citation type="journal article" date="2015" name="Int. J. Syst. Evol. Microbiol.">
        <title>Carboxylicivirga linearis sp. nov., isolated from a sea cucumber culture pond.</title>
        <authorList>
            <person name="Wang F.Q."/>
            <person name="Zhou Y.X."/>
            <person name="Lin X.Z."/>
            <person name="Chen G.J."/>
            <person name="Du Z.J."/>
        </authorList>
    </citation>
    <scope>NUCLEOTIDE SEQUENCE [LARGE SCALE GENOMIC DNA]</scope>
    <source>
        <strain evidence="2 3">FB218</strain>
    </source>
</reference>
<dbReference type="EMBL" id="JAGUCO010000008">
    <property type="protein sequence ID" value="MBS2099068.1"/>
    <property type="molecule type" value="Genomic_DNA"/>
</dbReference>
<evidence type="ECO:0000313" key="2">
    <source>
        <dbReference type="EMBL" id="MBS2099068.1"/>
    </source>
</evidence>
<comment type="caution">
    <text evidence="2">The sequence shown here is derived from an EMBL/GenBank/DDBJ whole genome shotgun (WGS) entry which is preliminary data.</text>
</comment>
<evidence type="ECO:0000313" key="3">
    <source>
        <dbReference type="Proteomes" id="UP000708576"/>
    </source>
</evidence>
<dbReference type="CDD" id="cd03801">
    <property type="entry name" value="GT4_PimA-like"/>
    <property type="match status" value="1"/>
</dbReference>
<keyword evidence="3" id="KW-1185">Reference proteome</keyword>
<dbReference type="PANTHER" id="PTHR12526:SF638">
    <property type="entry name" value="SPORE COAT PROTEIN SA"/>
    <property type="match status" value="1"/>
</dbReference>
<evidence type="ECO:0000259" key="1">
    <source>
        <dbReference type="Pfam" id="PF00534"/>
    </source>
</evidence>
<dbReference type="Gene3D" id="3.40.50.2000">
    <property type="entry name" value="Glycogen Phosphorylase B"/>
    <property type="match status" value="2"/>
</dbReference>
<sequence>MGYKLTYSSDKKQMHWRLLSMMWAVVRNRKQVSKVLIDTYSNNAFWYAYFVALVCRSVKLSYMPILHGGRLPIWIKEHLWASKQLFANSFINISPSHYNMQAFEAEGFKTCFIPNNICIADYPFTERKTCVPKLLYVRSFDQIYNPIMAIKVLAGLLDKYPEVQLCMVGPDKDGSQKTCEELAKKLNVHNALKITGRLSKQEWHSLSQEYSIFINTTNIDNLPVSVIEAMALGLPVVSTNAGGLPFLIADKSDGILVEKNQPQQMVDAIIDIIESDTLAHSMSLNARRKAESFDWEEVKVQWMNILDS</sequence>
<accession>A0ABS5JW32</accession>
<dbReference type="PANTHER" id="PTHR12526">
    <property type="entry name" value="GLYCOSYLTRANSFERASE"/>
    <property type="match status" value="1"/>
</dbReference>
<organism evidence="2 3">
    <name type="scientific">Carboxylicivirga linearis</name>
    <dbReference type="NCBI Taxonomy" id="1628157"/>
    <lineage>
        <taxon>Bacteria</taxon>
        <taxon>Pseudomonadati</taxon>
        <taxon>Bacteroidota</taxon>
        <taxon>Bacteroidia</taxon>
        <taxon>Marinilabiliales</taxon>
        <taxon>Marinilabiliaceae</taxon>
        <taxon>Carboxylicivirga</taxon>
    </lineage>
</organism>
<protein>
    <submittedName>
        <fullName evidence="2">Glycosyltransferase</fullName>
    </submittedName>
</protein>
<dbReference type="Pfam" id="PF00534">
    <property type="entry name" value="Glycos_transf_1"/>
    <property type="match status" value="1"/>
</dbReference>
<dbReference type="SUPFAM" id="SSF53756">
    <property type="entry name" value="UDP-Glycosyltransferase/glycogen phosphorylase"/>
    <property type="match status" value="1"/>
</dbReference>